<keyword evidence="1" id="KW-1133">Transmembrane helix</keyword>
<reference evidence="2" key="1">
    <citation type="submission" date="2019-01" db="EMBL/GenBank/DDBJ databases">
        <title>Draft genome sequences of three monokaryotic isolates of the white-rot basidiomycete fungus Dichomitus squalens.</title>
        <authorList>
            <consortium name="DOE Joint Genome Institute"/>
            <person name="Lopez S.C."/>
            <person name="Andreopoulos B."/>
            <person name="Pangilinan J."/>
            <person name="Lipzen A."/>
            <person name="Riley R."/>
            <person name="Ahrendt S."/>
            <person name="Ng V."/>
            <person name="Barry K."/>
            <person name="Daum C."/>
            <person name="Grigoriev I.V."/>
            <person name="Hilden K.S."/>
            <person name="Makela M.R."/>
            <person name="de Vries R.P."/>
        </authorList>
    </citation>
    <scope>NUCLEOTIDE SEQUENCE [LARGE SCALE GENOMIC DNA]</scope>
    <source>
        <strain evidence="2">OM18370.1</strain>
    </source>
</reference>
<feature type="transmembrane region" description="Helical" evidence="1">
    <location>
        <begin position="73"/>
        <end position="93"/>
    </location>
</feature>
<organism evidence="2">
    <name type="scientific">Dichomitus squalens</name>
    <dbReference type="NCBI Taxonomy" id="114155"/>
    <lineage>
        <taxon>Eukaryota</taxon>
        <taxon>Fungi</taxon>
        <taxon>Dikarya</taxon>
        <taxon>Basidiomycota</taxon>
        <taxon>Agaricomycotina</taxon>
        <taxon>Agaricomycetes</taxon>
        <taxon>Polyporales</taxon>
        <taxon>Polyporaceae</taxon>
        <taxon>Dichomitus</taxon>
    </lineage>
</organism>
<proteinExistence type="predicted"/>
<accession>A0A4Q9N0P4</accession>
<protein>
    <submittedName>
        <fullName evidence="2">Uncharacterized protein</fullName>
    </submittedName>
</protein>
<dbReference type="EMBL" id="ML143391">
    <property type="protein sequence ID" value="TBU33368.1"/>
    <property type="molecule type" value="Genomic_DNA"/>
</dbReference>
<sequence>MSITMPPADRHCSAGRADLLCCTSSSNILNILSACRFASRNSAVREPSPWTLAFSKFTPWSSPSPLHLMQTRVILMVPSVYLYIPVFCCRWFCARSTWNTR</sequence>
<dbReference type="AlphaFoldDB" id="A0A4Q9N0P4"/>
<keyword evidence="1" id="KW-0472">Membrane</keyword>
<gene>
    <name evidence="2" type="ORF">BD311DRAFT_433269</name>
</gene>
<evidence type="ECO:0000256" key="1">
    <source>
        <dbReference type="SAM" id="Phobius"/>
    </source>
</evidence>
<keyword evidence="1" id="KW-0812">Transmembrane</keyword>
<dbReference type="Proteomes" id="UP000292957">
    <property type="component" value="Unassembled WGS sequence"/>
</dbReference>
<evidence type="ECO:0000313" key="2">
    <source>
        <dbReference type="EMBL" id="TBU33368.1"/>
    </source>
</evidence>
<name>A0A4Q9N0P4_9APHY</name>